<reference evidence="1" key="1">
    <citation type="journal article" date="2021" name="bioRxiv">
        <title>Whole Genome Assembly and Annotation of Northern Wild Rice, Zizania palustris L., Supports a Whole Genome Duplication in the Zizania Genus.</title>
        <authorList>
            <person name="Haas M."/>
            <person name="Kono T."/>
            <person name="Macchietto M."/>
            <person name="Millas R."/>
            <person name="McGilp L."/>
            <person name="Shao M."/>
            <person name="Duquette J."/>
            <person name="Hirsch C.N."/>
            <person name="Kimball J."/>
        </authorList>
    </citation>
    <scope>NUCLEOTIDE SEQUENCE</scope>
    <source>
        <tissue evidence="1">Fresh leaf tissue</tissue>
    </source>
</reference>
<dbReference type="AlphaFoldDB" id="A0A8J5SJV1"/>
<proteinExistence type="predicted"/>
<reference evidence="1" key="2">
    <citation type="submission" date="2021-02" db="EMBL/GenBank/DDBJ databases">
        <authorList>
            <person name="Kimball J.A."/>
            <person name="Haas M.W."/>
            <person name="Macchietto M."/>
            <person name="Kono T."/>
            <person name="Duquette J."/>
            <person name="Shao M."/>
        </authorList>
    </citation>
    <scope>NUCLEOTIDE SEQUENCE</scope>
    <source>
        <tissue evidence="1">Fresh leaf tissue</tissue>
    </source>
</reference>
<comment type="caution">
    <text evidence="1">The sequence shown here is derived from an EMBL/GenBank/DDBJ whole genome shotgun (WGS) entry which is preliminary data.</text>
</comment>
<sequence>MLLLVSVLRSAALCRRWVWTVSSGAPRPLPDCPSRFPCAVDRRFGAATRPDLLPAASVPVSGSCQGDGVHQ</sequence>
<keyword evidence="2" id="KW-1185">Reference proteome</keyword>
<dbReference type="Proteomes" id="UP000729402">
    <property type="component" value="Unassembled WGS sequence"/>
</dbReference>
<dbReference type="EMBL" id="JAAALK010000283">
    <property type="protein sequence ID" value="KAG8075995.1"/>
    <property type="molecule type" value="Genomic_DNA"/>
</dbReference>
<accession>A0A8J5SJV1</accession>
<evidence type="ECO:0000313" key="2">
    <source>
        <dbReference type="Proteomes" id="UP000729402"/>
    </source>
</evidence>
<name>A0A8J5SJV1_ZIZPA</name>
<evidence type="ECO:0000313" key="1">
    <source>
        <dbReference type="EMBL" id="KAG8075995.1"/>
    </source>
</evidence>
<gene>
    <name evidence="1" type="ORF">GUJ93_ZPchr0006g41967</name>
</gene>
<organism evidence="1 2">
    <name type="scientific">Zizania palustris</name>
    <name type="common">Northern wild rice</name>
    <dbReference type="NCBI Taxonomy" id="103762"/>
    <lineage>
        <taxon>Eukaryota</taxon>
        <taxon>Viridiplantae</taxon>
        <taxon>Streptophyta</taxon>
        <taxon>Embryophyta</taxon>
        <taxon>Tracheophyta</taxon>
        <taxon>Spermatophyta</taxon>
        <taxon>Magnoliopsida</taxon>
        <taxon>Liliopsida</taxon>
        <taxon>Poales</taxon>
        <taxon>Poaceae</taxon>
        <taxon>BOP clade</taxon>
        <taxon>Oryzoideae</taxon>
        <taxon>Oryzeae</taxon>
        <taxon>Zizaniinae</taxon>
        <taxon>Zizania</taxon>
    </lineage>
</organism>
<protein>
    <submittedName>
        <fullName evidence="1">Uncharacterized protein</fullName>
    </submittedName>
</protein>